<sequence>MDRVKHSAIKSTLSIRETVRLSMVFVSRASLSLGQPGVLGTAGAFLHRSGAECVCEGSLNLLAV</sequence>
<evidence type="ECO:0000313" key="2">
    <source>
        <dbReference type="Proteomes" id="UP000004221"/>
    </source>
</evidence>
<proteinExistence type="predicted"/>
<evidence type="ECO:0000313" key="1">
    <source>
        <dbReference type="EMBL" id="CCF83200.1"/>
    </source>
</evidence>
<name>I4EET8_9BACT</name>
<reference evidence="1 2" key="1">
    <citation type="journal article" date="2012" name="ISME J.">
        <title>Nitrification expanded: discovery, physiology and genomics of a nitrite-oxidizing bacterium from the phylum Chloroflexi.</title>
        <authorList>
            <person name="Sorokin D.Y."/>
            <person name="Lucker S."/>
            <person name="Vejmelkova D."/>
            <person name="Kostrikina N.A."/>
            <person name="Kleerebezem R."/>
            <person name="Rijpstra W.I."/>
            <person name="Damste J.S."/>
            <person name="Le Paslier D."/>
            <person name="Muyzer G."/>
            <person name="Wagner M."/>
            <person name="van Loosdrecht M.C."/>
            <person name="Daims H."/>
        </authorList>
    </citation>
    <scope>NUCLEOTIDE SEQUENCE [LARGE SCALE GENOMIC DNA]</scope>
    <source>
        <strain evidence="2">none</strain>
    </source>
</reference>
<dbReference type="Proteomes" id="UP000004221">
    <property type="component" value="Unassembled WGS sequence"/>
</dbReference>
<accession>I4EET8</accession>
<organism evidence="1 2">
    <name type="scientific">Nitrolancea hollandica Lb</name>
    <dbReference type="NCBI Taxonomy" id="1129897"/>
    <lineage>
        <taxon>Bacteria</taxon>
        <taxon>Pseudomonadati</taxon>
        <taxon>Thermomicrobiota</taxon>
        <taxon>Thermomicrobia</taxon>
        <taxon>Sphaerobacterales</taxon>
        <taxon>Sphaerobacterineae</taxon>
        <taxon>Sphaerobacteraceae</taxon>
        <taxon>Nitrolancea</taxon>
    </lineage>
</organism>
<protein>
    <submittedName>
        <fullName evidence="1">Uncharacterized protein</fullName>
    </submittedName>
</protein>
<dbReference type="AlphaFoldDB" id="I4EET8"/>
<comment type="caution">
    <text evidence="1">The sequence shown here is derived from an EMBL/GenBank/DDBJ whole genome shotgun (WGS) entry which is preliminary data.</text>
</comment>
<keyword evidence="2" id="KW-1185">Reference proteome</keyword>
<gene>
    <name evidence="1" type="ORF">NITHO_2000011</name>
</gene>
<dbReference type="EMBL" id="CAGS01000114">
    <property type="protein sequence ID" value="CCF83200.1"/>
    <property type="molecule type" value="Genomic_DNA"/>
</dbReference>